<proteinExistence type="predicted"/>
<organism evidence="1 2">
    <name type="scientific">Metaplanococcus flavidus</name>
    <dbReference type="NCBI Taxonomy" id="569883"/>
    <lineage>
        <taxon>Bacteria</taxon>
        <taxon>Bacillati</taxon>
        <taxon>Bacillota</taxon>
        <taxon>Bacilli</taxon>
        <taxon>Bacillales</taxon>
        <taxon>Caryophanaceae</taxon>
        <taxon>Metaplanococcus</taxon>
    </lineage>
</organism>
<gene>
    <name evidence="1" type="ORF">ACFQ1X_07490</name>
</gene>
<dbReference type="RefSeq" id="WP_379081955.1">
    <property type="nucleotide sequence ID" value="NZ_JBHTKI010000008.1"/>
</dbReference>
<accession>A0ABW3LCL8</accession>
<dbReference type="EMBL" id="JBHTKI010000008">
    <property type="protein sequence ID" value="MFD1031278.1"/>
    <property type="molecule type" value="Genomic_DNA"/>
</dbReference>
<dbReference type="Proteomes" id="UP001597109">
    <property type="component" value="Unassembled WGS sequence"/>
</dbReference>
<keyword evidence="2" id="KW-1185">Reference proteome</keyword>
<reference evidence="2" key="1">
    <citation type="journal article" date="2019" name="Int. J. Syst. Evol. Microbiol.">
        <title>The Global Catalogue of Microorganisms (GCM) 10K type strain sequencing project: providing services to taxonomists for standard genome sequencing and annotation.</title>
        <authorList>
            <consortium name="The Broad Institute Genomics Platform"/>
            <consortium name="The Broad Institute Genome Sequencing Center for Infectious Disease"/>
            <person name="Wu L."/>
            <person name="Ma J."/>
        </authorList>
    </citation>
    <scope>NUCLEOTIDE SEQUENCE [LARGE SCALE GENOMIC DNA]</scope>
    <source>
        <strain evidence="2">CCUG 56756</strain>
    </source>
</reference>
<evidence type="ECO:0000313" key="1">
    <source>
        <dbReference type="EMBL" id="MFD1031278.1"/>
    </source>
</evidence>
<evidence type="ECO:0000313" key="2">
    <source>
        <dbReference type="Proteomes" id="UP001597109"/>
    </source>
</evidence>
<sequence>MPQYYPEAVEKFPGTLNKFRLLINRSFTFKKQTGVAAKSDAAMKRV</sequence>
<name>A0ABW3LCL8_9BACL</name>
<protein>
    <submittedName>
        <fullName evidence="1">Uncharacterized protein</fullName>
    </submittedName>
</protein>
<comment type="caution">
    <text evidence="1">The sequence shown here is derived from an EMBL/GenBank/DDBJ whole genome shotgun (WGS) entry which is preliminary data.</text>
</comment>